<dbReference type="Proteomes" id="UP000298390">
    <property type="component" value="Unassembled WGS sequence"/>
</dbReference>
<comment type="caution">
    <text evidence="3">The sequence shown here is derived from an EMBL/GenBank/DDBJ whole genome shotgun (WGS) entry which is preliminary data.</text>
</comment>
<protein>
    <recommendedName>
        <fullName evidence="2">DUF6534 domain-containing protein</fullName>
    </recommendedName>
</protein>
<name>A0A4Y9YHS3_9APHY</name>
<keyword evidence="1" id="KW-1133">Transmembrane helix</keyword>
<keyword evidence="1" id="KW-0812">Transmembrane</keyword>
<evidence type="ECO:0000313" key="4">
    <source>
        <dbReference type="Proteomes" id="UP000298390"/>
    </source>
</evidence>
<keyword evidence="1" id="KW-0472">Membrane</keyword>
<reference evidence="3 4" key="1">
    <citation type="submission" date="2019-01" db="EMBL/GenBank/DDBJ databases">
        <title>Genome sequencing of the rare red list fungi Fomitopsis rosea.</title>
        <authorList>
            <person name="Buettner E."/>
            <person name="Kellner H."/>
        </authorList>
    </citation>
    <scope>NUCLEOTIDE SEQUENCE [LARGE SCALE GENOMIC DNA]</scope>
    <source>
        <strain evidence="3 4">DSM 105464</strain>
    </source>
</reference>
<dbReference type="Pfam" id="PF20152">
    <property type="entry name" value="DUF6534"/>
    <property type="match status" value="1"/>
</dbReference>
<gene>
    <name evidence="3" type="ORF">EVJ58_g4692</name>
</gene>
<dbReference type="EMBL" id="SEKV01000221">
    <property type="protein sequence ID" value="TFY61147.1"/>
    <property type="molecule type" value="Genomic_DNA"/>
</dbReference>
<dbReference type="InterPro" id="IPR045339">
    <property type="entry name" value="DUF6534"/>
</dbReference>
<proteinExistence type="predicted"/>
<feature type="transmembrane region" description="Helical" evidence="1">
    <location>
        <begin position="20"/>
        <end position="40"/>
    </location>
</feature>
<evidence type="ECO:0000256" key="1">
    <source>
        <dbReference type="SAM" id="Phobius"/>
    </source>
</evidence>
<feature type="domain" description="DUF6534" evidence="2">
    <location>
        <begin position="51"/>
        <end position="110"/>
    </location>
</feature>
<evidence type="ECO:0000259" key="2">
    <source>
        <dbReference type="Pfam" id="PF20152"/>
    </source>
</evidence>
<dbReference type="AlphaFoldDB" id="A0A4Y9YHS3"/>
<sequence length="164" mass="18641">MVSSHTLSRADTVYLTHTLKVLLVLLSFCSGVVSVYGCWLRRGIAATDRLYKIRRGIVTVYVLHYMNKEEFVTYAATLHSGSSKLIWTLFYFPASKVYTNSLLAMLNLRHWLRGTSIVDYVELGIAGAFEDNSLSPKRCALTRACLRNTDVCLYYMRLTVALIR</sequence>
<evidence type="ECO:0000313" key="3">
    <source>
        <dbReference type="EMBL" id="TFY61147.1"/>
    </source>
</evidence>
<accession>A0A4Y9YHS3</accession>
<organism evidence="3 4">
    <name type="scientific">Rhodofomes roseus</name>
    <dbReference type="NCBI Taxonomy" id="34475"/>
    <lineage>
        <taxon>Eukaryota</taxon>
        <taxon>Fungi</taxon>
        <taxon>Dikarya</taxon>
        <taxon>Basidiomycota</taxon>
        <taxon>Agaricomycotina</taxon>
        <taxon>Agaricomycetes</taxon>
        <taxon>Polyporales</taxon>
        <taxon>Rhodofomes</taxon>
    </lineage>
</organism>